<dbReference type="InParanoid" id="A0A0Q9X038"/>
<name>A0A0Q9X038_DROWI</name>
<sequence length="72" mass="8566">SQIFGIFKLQPPVPRKFICHDLALHHKAEPNESQSEFYYKAFLRYLAILQTLEPYAWRKLQPQDLENGYKPC</sequence>
<reference evidence="2 3" key="1">
    <citation type="journal article" date="2007" name="Nature">
        <title>Evolution of genes and genomes on the Drosophila phylogeny.</title>
        <authorList>
            <consortium name="Drosophila 12 Genomes Consortium"/>
            <person name="Clark A.G."/>
            <person name="Eisen M.B."/>
            <person name="Smith D.R."/>
            <person name="Bergman C.M."/>
            <person name="Oliver B."/>
            <person name="Markow T.A."/>
            <person name="Kaufman T.C."/>
            <person name="Kellis M."/>
            <person name="Gelbart W."/>
            <person name="Iyer V.N."/>
            <person name="Pollard D.A."/>
            <person name="Sackton T.B."/>
            <person name="Larracuente A.M."/>
            <person name="Singh N.D."/>
            <person name="Abad J.P."/>
            <person name="Abt D.N."/>
            <person name="Adryan B."/>
            <person name="Aguade M."/>
            <person name="Akashi H."/>
            <person name="Anderson W.W."/>
            <person name="Aquadro C.F."/>
            <person name="Ardell D.H."/>
            <person name="Arguello R."/>
            <person name="Artieri C.G."/>
            <person name="Barbash D.A."/>
            <person name="Barker D."/>
            <person name="Barsanti P."/>
            <person name="Batterham P."/>
            <person name="Batzoglou S."/>
            <person name="Begun D."/>
            <person name="Bhutkar A."/>
            <person name="Blanco E."/>
            <person name="Bosak S.A."/>
            <person name="Bradley R.K."/>
            <person name="Brand A.D."/>
            <person name="Brent M.R."/>
            <person name="Brooks A.N."/>
            <person name="Brown R.H."/>
            <person name="Butlin R.K."/>
            <person name="Caggese C."/>
            <person name="Calvi B.R."/>
            <person name="Bernardo de Carvalho A."/>
            <person name="Caspi A."/>
            <person name="Castrezana S."/>
            <person name="Celniker S.E."/>
            <person name="Chang J.L."/>
            <person name="Chapple C."/>
            <person name="Chatterji S."/>
            <person name="Chinwalla A."/>
            <person name="Civetta A."/>
            <person name="Clifton S.W."/>
            <person name="Comeron J.M."/>
            <person name="Costello J.C."/>
            <person name="Coyne J.A."/>
            <person name="Daub J."/>
            <person name="David R.G."/>
            <person name="Delcher A.L."/>
            <person name="Delehaunty K."/>
            <person name="Do C.B."/>
            <person name="Ebling H."/>
            <person name="Edwards K."/>
            <person name="Eickbush T."/>
            <person name="Evans J.D."/>
            <person name="Filipski A."/>
            <person name="Findeiss S."/>
            <person name="Freyhult E."/>
            <person name="Fulton L."/>
            <person name="Fulton R."/>
            <person name="Garcia A.C."/>
            <person name="Gardiner A."/>
            <person name="Garfield D.A."/>
            <person name="Garvin B.E."/>
            <person name="Gibson G."/>
            <person name="Gilbert D."/>
            <person name="Gnerre S."/>
            <person name="Godfrey J."/>
            <person name="Good R."/>
            <person name="Gotea V."/>
            <person name="Gravely B."/>
            <person name="Greenberg A.J."/>
            <person name="Griffiths-Jones S."/>
            <person name="Gross S."/>
            <person name="Guigo R."/>
            <person name="Gustafson E.A."/>
            <person name="Haerty W."/>
            <person name="Hahn M.W."/>
            <person name="Halligan D.L."/>
            <person name="Halpern A.L."/>
            <person name="Halter G.M."/>
            <person name="Han M.V."/>
            <person name="Heger A."/>
            <person name="Hillier L."/>
            <person name="Hinrichs A.S."/>
            <person name="Holmes I."/>
            <person name="Hoskins R.A."/>
            <person name="Hubisz M.J."/>
            <person name="Hultmark D."/>
            <person name="Huntley M.A."/>
            <person name="Jaffe D.B."/>
            <person name="Jagadeeshan S."/>
            <person name="Jeck W.R."/>
            <person name="Johnson J."/>
            <person name="Jones C.D."/>
            <person name="Jordan W.C."/>
            <person name="Karpen G.H."/>
            <person name="Kataoka E."/>
            <person name="Keightley P.D."/>
            <person name="Kheradpour P."/>
            <person name="Kirkness E.F."/>
            <person name="Koerich L.B."/>
            <person name="Kristiansen K."/>
            <person name="Kudrna D."/>
            <person name="Kulathinal R.J."/>
            <person name="Kumar S."/>
            <person name="Kwok R."/>
            <person name="Lander E."/>
            <person name="Langley C.H."/>
            <person name="Lapoint R."/>
            <person name="Lazzaro B.P."/>
            <person name="Lee S.J."/>
            <person name="Levesque L."/>
            <person name="Li R."/>
            <person name="Lin C.F."/>
            <person name="Lin M.F."/>
            <person name="Lindblad-Toh K."/>
            <person name="Llopart A."/>
            <person name="Long M."/>
            <person name="Low L."/>
            <person name="Lozovsky E."/>
            <person name="Lu J."/>
            <person name="Luo M."/>
            <person name="Machado C.A."/>
            <person name="Makalowski W."/>
            <person name="Marzo M."/>
            <person name="Matsuda M."/>
            <person name="Matzkin L."/>
            <person name="McAllister B."/>
            <person name="McBride C.S."/>
            <person name="McKernan B."/>
            <person name="McKernan K."/>
            <person name="Mendez-Lago M."/>
            <person name="Minx P."/>
            <person name="Mollenhauer M.U."/>
            <person name="Montooth K."/>
            <person name="Mount S.M."/>
            <person name="Mu X."/>
            <person name="Myers E."/>
            <person name="Negre B."/>
            <person name="Newfeld S."/>
            <person name="Nielsen R."/>
            <person name="Noor M.A."/>
            <person name="O'Grady P."/>
            <person name="Pachter L."/>
            <person name="Papaceit M."/>
            <person name="Parisi M.J."/>
            <person name="Parisi M."/>
            <person name="Parts L."/>
            <person name="Pedersen J.S."/>
            <person name="Pesole G."/>
            <person name="Phillippy A.M."/>
            <person name="Ponting C.P."/>
            <person name="Pop M."/>
            <person name="Porcelli D."/>
            <person name="Powell J.R."/>
            <person name="Prohaska S."/>
            <person name="Pruitt K."/>
            <person name="Puig M."/>
            <person name="Quesneville H."/>
            <person name="Ram K.R."/>
            <person name="Rand D."/>
            <person name="Rasmussen M.D."/>
            <person name="Reed L.K."/>
            <person name="Reenan R."/>
            <person name="Reily A."/>
            <person name="Remington K.A."/>
            <person name="Rieger T.T."/>
            <person name="Ritchie M.G."/>
            <person name="Robin C."/>
            <person name="Rogers Y.H."/>
            <person name="Rohde C."/>
            <person name="Rozas J."/>
            <person name="Rubenfield M.J."/>
            <person name="Ruiz A."/>
            <person name="Russo S."/>
            <person name="Salzberg S.L."/>
            <person name="Sanchez-Gracia A."/>
            <person name="Saranga D.J."/>
            <person name="Sato H."/>
            <person name="Schaeffer S.W."/>
            <person name="Schatz M.C."/>
            <person name="Schlenke T."/>
            <person name="Schwartz R."/>
            <person name="Segarra C."/>
            <person name="Singh R.S."/>
            <person name="Sirot L."/>
            <person name="Sirota M."/>
            <person name="Sisneros N.B."/>
            <person name="Smith C.D."/>
            <person name="Smith T.F."/>
            <person name="Spieth J."/>
            <person name="Stage D.E."/>
            <person name="Stark A."/>
            <person name="Stephan W."/>
            <person name="Strausberg R.L."/>
            <person name="Strempel S."/>
            <person name="Sturgill D."/>
            <person name="Sutton G."/>
            <person name="Sutton G.G."/>
            <person name="Tao W."/>
            <person name="Teichmann S."/>
            <person name="Tobari Y.N."/>
            <person name="Tomimura Y."/>
            <person name="Tsolas J.M."/>
            <person name="Valente V.L."/>
            <person name="Venter E."/>
            <person name="Venter J.C."/>
            <person name="Vicario S."/>
            <person name="Vieira F.G."/>
            <person name="Vilella A.J."/>
            <person name="Villasante A."/>
            <person name="Walenz B."/>
            <person name="Wang J."/>
            <person name="Wasserman M."/>
            <person name="Watts T."/>
            <person name="Wilson D."/>
            <person name="Wilson R.K."/>
            <person name="Wing R.A."/>
            <person name="Wolfner M.F."/>
            <person name="Wong A."/>
            <person name="Wong G.K."/>
            <person name="Wu C.I."/>
            <person name="Wu G."/>
            <person name="Yamamoto D."/>
            <person name="Yang H.P."/>
            <person name="Yang S.P."/>
            <person name="Yorke J.A."/>
            <person name="Yoshida K."/>
            <person name="Zdobnov E."/>
            <person name="Zhang P."/>
            <person name="Zhang Y."/>
            <person name="Zimin A.V."/>
            <person name="Baldwin J."/>
            <person name="Abdouelleil A."/>
            <person name="Abdulkadir J."/>
            <person name="Abebe A."/>
            <person name="Abera B."/>
            <person name="Abreu J."/>
            <person name="Acer S.C."/>
            <person name="Aftuck L."/>
            <person name="Alexander A."/>
            <person name="An P."/>
            <person name="Anderson E."/>
            <person name="Anderson S."/>
            <person name="Arachi H."/>
            <person name="Azer M."/>
            <person name="Bachantsang P."/>
            <person name="Barry A."/>
            <person name="Bayul T."/>
            <person name="Berlin A."/>
            <person name="Bessette D."/>
            <person name="Bloom T."/>
            <person name="Blye J."/>
            <person name="Boguslavskiy L."/>
            <person name="Bonnet C."/>
            <person name="Boukhgalter B."/>
            <person name="Bourzgui I."/>
            <person name="Brown A."/>
            <person name="Cahill P."/>
            <person name="Channer S."/>
            <person name="Cheshatsang Y."/>
            <person name="Chuda L."/>
            <person name="Citroen M."/>
            <person name="Collymore A."/>
            <person name="Cooke P."/>
            <person name="Costello M."/>
            <person name="D'Aco K."/>
            <person name="Daza R."/>
            <person name="De Haan G."/>
            <person name="DeGray S."/>
            <person name="DeMaso C."/>
            <person name="Dhargay N."/>
            <person name="Dooley K."/>
            <person name="Dooley E."/>
            <person name="Doricent M."/>
            <person name="Dorje P."/>
            <person name="Dorjee K."/>
            <person name="Dupes A."/>
            <person name="Elong R."/>
            <person name="Falk J."/>
            <person name="Farina A."/>
            <person name="Faro S."/>
            <person name="Ferguson D."/>
            <person name="Fisher S."/>
            <person name="Foley C.D."/>
            <person name="Franke A."/>
            <person name="Friedrich D."/>
            <person name="Gadbois L."/>
            <person name="Gearin G."/>
            <person name="Gearin C.R."/>
            <person name="Giannoukos G."/>
            <person name="Goode T."/>
            <person name="Graham J."/>
            <person name="Grandbois E."/>
            <person name="Grewal S."/>
            <person name="Gyaltsen K."/>
            <person name="Hafez N."/>
            <person name="Hagos B."/>
            <person name="Hall J."/>
            <person name="Henson C."/>
            <person name="Hollinger A."/>
            <person name="Honan T."/>
            <person name="Huard M.D."/>
            <person name="Hughes L."/>
            <person name="Hurhula B."/>
            <person name="Husby M.E."/>
            <person name="Kamat A."/>
            <person name="Kanga B."/>
            <person name="Kashin S."/>
            <person name="Khazanovich D."/>
            <person name="Kisner P."/>
            <person name="Lance K."/>
            <person name="Lara M."/>
            <person name="Lee W."/>
            <person name="Lennon N."/>
            <person name="Letendre F."/>
            <person name="LeVine R."/>
            <person name="Lipovsky A."/>
            <person name="Liu X."/>
            <person name="Liu J."/>
            <person name="Liu S."/>
            <person name="Lokyitsang T."/>
            <person name="Lokyitsang Y."/>
            <person name="Lubonja R."/>
            <person name="Lui A."/>
            <person name="MacDonald P."/>
            <person name="Magnisalis V."/>
            <person name="Maru K."/>
            <person name="Matthews C."/>
            <person name="McCusker W."/>
            <person name="McDonough S."/>
            <person name="Mehta T."/>
            <person name="Meldrim J."/>
            <person name="Meneus L."/>
            <person name="Mihai O."/>
            <person name="Mihalev A."/>
            <person name="Mihova T."/>
            <person name="Mittelman R."/>
            <person name="Mlenga V."/>
            <person name="Montmayeur A."/>
            <person name="Mulrain L."/>
            <person name="Navidi A."/>
            <person name="Naylor J."/>
            <person name="Negash T."/>
            <person name="Nguyen T."/>
            <person name="Nguyen N."/>
            <person name="Nicol R."/>
            <person name="Norbu C."/>
            <person name="Norbu N."/>
            <person name="Novod N."/>
            <person name="O'Neill B."/>
            <person name="Osman S."/>
            <person name="Markiewicz E."/>
            <person name="Oyono O.L."/>
            <person name="Patti C."/>
            <person name="Phunkhang P."/>
            <person name="Pierre F."/>
            <person name="Priest M."/>
            <person name="Raghuraman S."/>
            <person name="Rege F."/>
            <person name="Reyes R."/>
            <person name="Rise C."/>
            <person name="Rogov P."/>
            <person name="Ross K."/>
            <person name="Ryan E."/>
            <person name="Settipalli S."/>
            <person name="Shea T."/>
            <person name="Sherpa N."/>
            <person name="Shi L."/>
            <person name="Shih D."/>
            <person name="Sparrow T."/>
            <person name="Spaulding J."/>
            <person name="Stalker J."/>
            <person name="Stange-Thomann N."/>
            <person name="Stavropoulos S."/>
            <person name="Stone C."/>
            <person name="Strader C."/>
            <person name="Tesfaye S."/>
            <person name="Thomson T."/>
            <person name="Thoulutsang Y."/>
            <person name="Thoulutsang D."/>
            <person name="Topham K."/>
            <person name="Topping I."/>
            <person name="Tsamla T."/>
            <person name="Vassiliev H."/>
            <person name="Vo A."/>
            <person name="Wangchuk T."/>
            <person name="Wangdi T."/>
            <person name="Weiand M."/>
            <person name="Wilkinson J."/>
            <person name="Wilson A."/>
            <person name="Yadav S."/>
            <person name="Young G."/>
            <person name="Yu Q."/>
            <person name="Zembek L."/>
            <person name="Zhong D."/>
            <person name="Zimmer A."/>
            <person name="Zwirko Z."/>
            <person name="Jaffe D.B."/>
            <person name="Alvarez P."/>
            <person name="Brockman W."/>
            <person name="Butler J."/>
            <person name="Chin C."/>
            <person name="Gnerre S."/>
            <person name="Grabherr M."/>
            <person name="Kleber M."/>
            <person name="Mauceli E."/>
            <person name="MacCallum I."/>
        </authorList>
    </citation>
    <scope>NUCLEOTIDE SEQUENCE [LARGE SCALE GENOMIC DNA]</scope>
    <source>
        <strain evidence="3">Tucson 14030-0811.24</strain>
    </source>
</reference>
<evidence type="ECO:0000259" key="1">
    <source>
        <dbReference type="Pfam" id="PF15881"/>
    </source>
</evidence>
<feature type="non-terminal residue" evidence="2">
    <location>
        <position position="1"/>
    </location>
</feature>
<dbReference type="EMBL" id="CH963848">
    <property type="protein sequence ID" value="KRF97832.1"/>
    <property type="molecule type" value="Genomic_DNA"/>
</dbReference>
<accession>A0A0Q9X038</accession>
<dbReference type="InterPro" id="IPR031750">
    <property type="entry name" value="DUF4734"/>
</dbReference>
<organism evidence="2 3">
    <name type="scientific">Drosophila willistoni</name>
    <name type="common">Fruit fly</name>
    <dbReference type="NCBI Taxonomy" id="7260"/>
    <lineage>
        <taxon>Eukaryota</taxon>
        <taxon>Metazoa</taxon>
        <taxon>Ecdysozoa</taxon>
        <taxon>Arthropoda</taxon>
        <taxon>Hexapoda</taxon>
        <taxon>Insecta</taxon>
        <taxon>Pterygota</taxon>
        <taxon>Neoptera</taxon>
        <taxon>Endopterygota</taxon>
        <taxon>Diptera</taxon>
        <taxon>Brachycera</taxon>
        <taxon>Muscomorpha</taxon>
        <taxon>Ephydroidea</taxon>
        <taxon>Drosophilidae</taxon>
        <taxon>Drosophila</taxon>
        <taxon>Sophophora</taxon>
    </lineage>
</organism>
<evidence type="ECO:0000313" key="2">
    <source>
        <dbReference type="EMBL" id="KRF97832.1"/>
    </source>
</evidence>
<dbReference type="Proteomes" id="UP000007798">
    <property type="component" value="Unassembled WGS sequence"/>
</dbReference>
<gene>
    <name evidence="2" type="primary">Dwil\GK27230</name>
    <name evidence="2" type="ORF">Dwil_GK27230</name>
</gene>
<protein>
    <recommendedName>
        <fullName evidence="1">DUF4734 domain-containing protein</fullName>
    </recommendedName>
</protein>
<evidence type="ECO:0000313" key="3">
    <source>
        <dbReference type="Proteomes" id="UP000007798"/>
    </source>
</evidence>
<dbReference type="AlphaFoldDB" id="A0A0Q9X038"/>
<feature type="domain" description="DUF4734" evidence="1">
    <location>
        <begin position="2"/>
        <end position="60"/>
    </location>
</feature>
<dbReference type="Pfam" id="PF15881">
    <property type="entry name" value="DUF4734"/>
    <property type="match status" value="1"/>
</dbReference>
<keyword evidence="3" id="KW-1185">Reference proteome</keyword>
<proteinExistence type="predicted"/>